<feature type="region of interest" description="Disordered" evidence="1">
    <location>
        <begin position="1"/>
        <end position="23"/>
    </location>
</feature>
<protein>
    <submittedName>
        <fullName evidence="3">Glyoxalase</fullName>
    </submittedName>
</protein>
<dbReference type="Pfam" id="PF18029">
    <property type="entry name" value="Glyoxalase_6"/>
    <property type="match status" value="1"/>
</dbReference>
<dbReference type="PANTHER" id="PTHR39175:SF1">
    <property type="entry name" value="FAMILY PROTEIN, PUTATIVE (AFU_ORTHOLOGUE AFUA_3G15060)-RELATED"/>
    <property type="match status" value="1"/>
</dbReference>
<dbReference type="Proteomes" id="UP001166784">
    <property type="component" value="Unassembled WGS sequence"/>
</dbReference>
<organism evidence="3 4">
    <name type="scientific">Streptomyces marispadix</name>
    <dbReference type="NCBI Taxonomy" id="2922868"/>
    <lineage>
        <taxon>Bacteria</taxon>
        <taxon>Bacillati</taxon>
        <taxon>Actinomycetota</taxon>
        <taxon>Actinomycetes</taxon>
        <taxon>Kitasatosporales</taxon>
        <taxon>Streptomycetaceae</taxon>
        <taxon>Streptomyces</taxon>
    </lineage>
</organism>
<proteinExistence type="predicted"/>
<reference evidence="3" key="2">
    <citation type="journal article" date="2023" name="Int. J. Syst. Evol. Microbiol.">
        <title>Streptomyces marispadix sp. nov., isolated from marine beach sediment of the Northern Coast of Portugal.</title>
        <authorList>
            <person name="dos Santos J.D.N."/>
            <person name="Vitorino I.R."/>
            <person name="Kallscheuer N."/>
            <person name="Srivastava A."/>
            <person name="Krautwurst S."/>
            <person name="Marz M."/>
            <person name="Jogler C."/>
            <person name="Lobo Da Cunha A."/>
            <person name="Catita J."/>
            <person name="Goncalves H."/>
            <person name="Gonzalez I."/>
            <person name="Reyes F."/>
            <person name="Lage O.M."/>
        </authorList>
    </citation>
    <scope>NUCLEOTIDE SEQUENCE</scope>
    <source>
        <strain evidence="3">M600PL45_2</strain>
    </source>
</reference>
<dbReference type="PANTHER" id="PTHR39175">
    <property type="entry name" value="FAMILY PROTEIN, PUTATIVE (AFU_ORTHOLOGUE AFUA_3G15060)-RELATED"/>
    <property type="match status" value="1"/>
</dbReference>
<dbReference type="Gene3D" id="3.10.180.10">
    <property type="entry name" value="2,3-Dihydroxybiphenyl 1,2-Dioxygenase, domain 1"/>
    <property type="match status" value="1"/>
</dbReference>
<sequence length="147" mass="15887">MTDHEPLPETRTGPEGAARASGTVDSLDHVQLAAPPGSEDALRAFYSGVLGMEQIPKPPVLAARGGCWFAAGTAVLHLGVEKDFRPAEKAHPGIRVRGIDEFAERLRAGGADVVWDDDFPGHRRFYSFDPVGNRLEFLEPSIPEPSD</sequence>
<keyword evidence="4" id="KW-1185">Reference proteome</keyword>
<name>A0ABS9SX04_9ACTN</name>
<reference evidence="3" key="1">
    <citation type="submission" date="2022-03" db="EMBL/GenBank/DDBJ databases">
        <authorList>
            <person name="Santos J.D.N."/>
            <person name="Kallscheuer N."/>
            <person name="Jogler C."/>
            <person name="Lage O.M."/>
        </authorList>
    </citation>
    <scope>NUCLEOTIDE SEQUENCE</scope>
    <source>
        <strain evidence="3">M600PL45_2</strain>
    </source>
</reference>
<evidence type="ECO:0000259" key="2">
    <source>
        <dbReference type="PROSITE" id="PS51819"/>
    </source>
</evidence>
<feature type="domain" description="VOC" evidence="2">
    <location>
        <begin position="26"/>
        <end position="140"/>
    </location>
</feature>
<comment type="caution">
    <text evidence="3">The sequence shown here is derived from an EMBL/GenBank/DDBJ whole genome shotgun (WGS) entry which is preliminary data.</text>
</comment>
<dbReference type="RefSeq" id="WP_241058761.1">
    <property type="nucleotide sequence ID" value="NZ_JAKWJU010000002.1"/>
</dbReference>
<evidence type="ECO:0000256" key="1">
    <source>
        <dbReference type="SAM" id="MobiDB-lite"/>
    </source>
</evidence>
<dbReference type="InterPro" id="IPR029068">
    <property type="entry name" value="Glyas_Bleomycin-R_OHBP_Dase"/>
</dbReference>
<gene>
    <name evidence="3" type="ORF">MMA15_10005</name>
</gene>
<accession>A0ABS9SX04</accession>
<evidence type="ECO:0000313" key="4">
    <source>
        <dbReference type="Proteomes" id="UP001166784"/>
    </source>
</evidence>
<dbReference type="SUPFAM" id="SSF54593">
    <property type="entry name" value="Glyoxalase/Bleomycin resistance protein/Dihydroxybiphenyl dioxygenase"/>
    <property type="match status" value="1"/>
</dbReference>
<dbReference type="EMBL" id="JAKWJU010000002">
    <property type="protein sequence ID" value="MCH6160723.1"/>
    <property type="molecule type" value="Genomic_DNA"/>
</dbReference>
<dbReference type="PROSITE" id="PS51819">
    <property type="entry name" value="VOC"/>
    <property type="match status" value="1"/>
</dbReference>
<dbReference type="InterPro" id="IPR041581">
    <property type="entry name" value="Glyoxalase_6"/>
</dbReference>
<dbReference type="InterPro" id="IPR037523">
    <property type="entry name" value="VOC_core"/>
</dbReference>
<evidence type="ECO:0000313" key="3">
    <source>
        <dbReference type="EMBL" id="MCH6160723.1"/>
    </source>
</evidence>